<keyword evidence="2" id="KW-1185">Reference proteome</keyword>
<dbReference type="Proteomes" id="UP000324585">
    <property type="component" value="Unassembled WGS sequence"/>
</dbReference>
<evidence type="ECO:0000313" key="2">
    <source>
        <dbReference type="Proteomes" id="UP000324585"/>
    </source>
</evidence>
<sequence length="719" mass="80143">MFFKRALKLDTSLSFSRTSPAGAFERALAAWKSHSSSFREVALLLFDLEEPLSDAQAHKLRVLLEQNEPLLFEVVQALVGAKRESPGNGFDQMFEDERELYKEAWVAFTLLHCSGSIMLTHMATSSRCLDALFDFYATCANQAARDSPDGNIVHEAADDTLVTYVTRLLIMLLHTCTAQLMQAFAVRGFEFIELLLSNFLSNYFMPLLLSNLLCERQLDRTARYDEHVADIRFSVPRKRGMALLAPSDTQHVVLSVDALLQTAAAALCSPDGAAAASAAHALTSARYRQDRECEKKAALSRPGFAMKELPPEHLVMLVQSADNGLKLLFQCYERVALMEKHDANYGFVVGGNQSAYNRAVDVLNILCHGQFIASALDRAINLLELCMTRRGLPYPELHLMLGCSVLDLAGRLFKYVQGLSLMHNTNHLRRMLAAWNAPADFHRQVTQCLPGLKNLLVGYREPCQYACRVRMLVVELVCLLMDFGDLSVQKEMQALGFCKELVSILEEHGSSTILLNIIIKAVASSVDPVRFGTKFTMDDLECQSLLIAAWFRDAQLLSRAQANMHRLPIGGEGLAELLHEWLTETNLLDSVVEEEQRRSFIECYKECVRTEEACLAVPMSSLWTNKDHSVAFDMAHAESHTHSLEDTGDIMYYFNTIPFHRSMSMRSVPTSSGTSTTDSSSTKTGKLKVKSASFAFDTGKEASTAKRTGALKLSKFSTF</sequence>
<evidence type="ECO:0000313" key="1">
    <source>
        <dbReference type="EMBL" id="KAA8499726.1"/>
    </source>
</evidence>
<name>A0A5J4Z7M2_PORPP</name>
<accession>A0A5J4Z7M2</accession>
<reference evidence="2" key="1">
    <citation type="journal article" date="2019" name="Nat. Commun.">
        <title>Expansion of phycobilisome linker gene families in mesophilic red algae.</title>
        <authorList>
            <person name="Lee J."/>
            <person name="Kim D."/>
            <person name="Bhattacharya D."/>
            <person name="Yoon H.S."/>
        </authorList>
    </citation>
    <scope>NUCLEOTIDE SEQUENCE [LARGE SCALE GENOMIC DNA]</scope>
    <source>
        <strain evidence="2">CCMP 1328</strain>
    </source>
</reference>
<proteinExistence type="predicted"/>
<gene>
    <name evidence="1" type="ORF">FVE85_7311</name>
</gene>
<dbReference type="AlphaFoldDB" id="A0A5J4Z7M2"/>
<organism evidence="1 2">
    <name type="scientific">Porphyridium purpureum</name>
    <name type="common">Red alga</name>
    <name type="synonym">Porphyridium cruentum</name>
    <dbReference type="NCBI Taxonomy" id="35688"/>
    <lineage>
        <taxon>Eukaryota</taxon>
        <taxon>Rhodophyta</taxon>
        <taxon>Bangiophyceae</taxon>
        <taxon>Porphyridiales</taxon>
        <taxon>Porphyridiaceae</taxon>
        <taxon>Porphyridium</taxon>
    </lineage>
</organism>
<protein>
    <submittedName>
        <fullName evidence="1">Uncharacterized protein</fullName>
    </submittedName>
</protein>
<comment type="caution">
    <text evidence="1">The sequence shown here is derived from an EMBL/GenBank/DDBJ whole genome shotgun (WGS) entry which is preliminary data.</text>
</comment>
<dbReference type="EMBL" id="VRMN01000001">
    <property type="protein sequence ID" value="KAA8499726.1"/>
    <property type="molecule type" value="Genomic_DNA"/>
</dbReference>